<feature type="compositionally biased region" description="Polar residues" evidence="1">
    <location>
        <begin position="52"/>
        <end position="62"/>
    </location>
</feature>
<dbReference type="OrthoDB" id="2157866at2759"/>
<feature type="compositionally biased region" description="Low complexity" evidence="1">
    <location>
        <begin position="354"/>
        <end position="371"/>
    </location>
</feature>
<feature type="region of interest" description="Disordered" evidence="1">
    <location>
        <begin position="1"/>
        <end position="111"/>
    </location>
</feature>
<feature type="domain" description="PH" evidence="2">
    <location>
        <begin position="384"/>
        <end position="483"/>
    </location>
</feature>
<dbReference type="CDD" id="cd13298">
    <property type="entry name" value="PH1_PH_fungal"/>
    <property type="match status" value="1"/>
</dbReference>
<dbReference type="InterPro" id="IPR001849">
    <property type="entry name" value="PH_domain"/>
</dbReference>
<gene>
    <name evidence="3" type="ORF">TD95_000973</name>
</gene>
<accession>A0A0F4ZC72</accession>
<dbReference type="PANTHER" id="PTHR14336:SF15">
    <property type="entry name" value="DUAL ADAPTER FOR PHOSPHOTYROSINE AND 3-PHOSPHOTYROSINE AND 3-PHOSPHOINOSITIDE"/>
    <property type="match status" value="1"/>
</dbReference>
<organism evidence="3 4">
    <name type="scientific">Thielaviopsis punctulata</name>
    <dbReference type="NCBI Taxonomy" id="72032"/>
    <lineage>
        <taxon>Eukaryota</taxon>
        <taxon>Fungi</taxon>
        <taxon>Dikarya</taxon>
        <taxon>Ascomycota</taxon>
        <taxon>Pezizomycotina</taxon>
        <taxon>Sordariomycetes</taxon>
        <taxon>Hypocreomycetidae</taxon>
        <taxon>Microascales</taxon>
        <taxon>Ceratocystidaceae</taxon>
        <taxon>Thielaviopsis</taxon>
    </lineage>
</organism>
<dbReference type="SUPFAM" id="SSF50729">
    <property type="entry name" value="PH domain-like"/>
    <property type="match status" value="2"/>
</dbReference>
<dbReference type="PROSITE" id="PS50003">
    <property type="entry name" value="PH_DOMAIN"/>
    <property type="match status" value="2"/>
</dbReference>
<feature type="compositionally biased region" description="Low complexity" evidence="1">
    <location>
        <begin position="41"/>
        <end position="51"/>
    </location>
</feature>
<dbReference type="SMART" id="SM00233">
    <property type="entry name" value="PH"/>
    <property type="match status" value="2"/>
</dbReference>
<sequence>MAAVASNVAIPRSSGSRDSHSHSLPHPHSPVHRQFSRHSYSRGSTSSGPKSAGSTPNATSLPSPIPTATVATSAATATATASANPNATANSNSNSNSNANANANANAGASSRARDRLMLDHSPVDQNGSFEFDRIVKSGYVQKRTQKTKTWKSVFLVLRPTSLSIYKTESENKLRHKIELSDVTAVAHLKDPKHKREHVFGLFSASRNYHLQAPSEADVNDWVSLIRTHARIEEEEEEMFLQSPQSHRPGAALMDRVMNMRRAKDAARADRMLSSSPELQVNPPTPRVHSPSMSMVMDYSGLSGNEMASDFSDTEMPRLFVPSACASSENVVGPISEHAVLDTSGTNPRPSVGAATTATAATAATTATTATSPVSTPTQPDPDRVIWQNWLWMQRSKGGVRQWRNYWAVLRPRNLILYRDQSEYTAQFILPLGSIVDAVDIDPISKTKKFCLQVITEEKTFKFCAHDEEALVQCLGAFKSLLAKRRELEARASASAAIGASAAAPAGATASRDQ</sequence>
<dbReference type="InterPro" id="IPR051707">
    <property type="entry name" value="PI-Interact_SigTrans_Reg"/>
</dbReference>
<feature type="region of interest" description="Disordered" evidence="1">
    <location>
        <begin position="271"/>
        <end position="293"/>
    </location>
</feature>
<dbReference type="PANTHER" id="PTHR14336">
    <property type="entry name" value="TANDEM PH DOMAIN CONTAINING PROTEIN"/>
    <property type="match status" value="1"/>
</dbReference>
<dbReference type="InterPro" id="IPR011993">
    <property type="entry name" value="PH-like_dom_sf"/>
</dbReference>
<feature type="domain" description="PH" evidence="2">
    <location>
        <begin position="134"/>
        <end position="231"/>
    </location>
</feature>
<evidence type="ECO:0000256" key="1">
    <source>
        <dbReference type="SAM" id="MobiDB-lite"/>
    </source>
</evidence>
<feature type="region of interest" description="Disordered" evidence="1">
    <location>
        <begin position="341"/>
        <end position="380"/>
    </location>
</feature>
<dbReference type="AlphaFoldDB" id="A0A0F4ZC72"/>
<dbReference type="FunFam" id="2.30.29.30:FF:000286">
    <property type="entry name" value="PH-protein kinase domain containing protein"/>
    <property type="match status" value="1"/>
</dbReference>
<dbReference type="EMBL" id="LAEV01001411">
    <property type="protein sequence ID" value="KKA28132.1"/>
    <property type="molecule type" value="Genomic_DNA"/>
</dbReference>
<name>A0A0F4ZC72_9PEZI</name>
<dbReference type="CDD" id="cd13299">
    <property type="entry name" value="PH2_PH_fungal"/>
    <property type="match status" value="1"/>
</dbReference>
<feature type="compositionally biased region" description="Basic residues" evidence="1">
    <location>
        <begin position="23"/>
        <end position="40"/>
    </location>
</feature>
<evidence type="ECO:0000313" key="4">
    <source>
        <dbReference type="Proteomes" id="UP000033483"/>
    </source>
</evidence>
<evidence type="ECO:0000313" key="3">
    <source>
        <dbReference type="EMBL" id="KKA28132.1"/>
    </source>
</evidence>
<dbReference type="Proteomes" id="UP000033483">
    <property type="component" value="Unassembled WGS sequence"/>
</dbReference>
<feature type="compositionally biased region" description="Low complexity" evidence="1">
    <location>
        <begin position="67"/>
        <end position="111"/>
    </location>
</feature>
<keyword evidence="4" id="KW-1185">Reference proteome</keyword>
<evidence type="ECO:0000259" key="2">
    <source>
        <dbReference type="PROSITE" id="PS50003"/>
    </source>
</evidence>
<dbReference type="Gene3D" id="2.30.29.30">
    <property type="entry name" value="Pleckstrin-homology domain (PH domain)/Phosphotyrosine-binding domain (PTB)"/>
    <property type="match status" value="2"/>
</dbReference>
<protein>
    <recommendedName>
        <fullName evidence="2">PH domain-containing protein</fullName>
    </recommendedName>
</protein>
<reference evidence="3 4" key="1">
    <citation type="submission" date="2015-03" db="EMBL/GenBank/DDBJ databases">
        <authorList>
            <person name="Radwan O."/>
            <person name="Al-Naeli F.A."/>
            <person name="Rendon G.A."/>
            <person name="Fields C."/>
        </authorList>
    </citation>
    <scope>NUCLEOTIDE SEQUENCE [LARGE SCALE GENOMIC DNA]</scope>
    <source>
        <strain evidence="3">CR-DP1</strain>
    </source>
</reference>
<proteinExistence type="predicted"/>
<dbReference type="Pfam" id="PF00169">
    <property type="entry name" value="PH"/>
    <property type="match status" value="2"/>
</dbReference>
<comment type="caution">
    <text evidence="3">The sequence shown here is derived from an EMBL/GenBank/DDBJ whole genome shotgun (WGS) entry which is preliminary data.</text>
</comment>